<dbReference type="PANTHER" id="PTHR11516:SF60">
    <property type="entry name" value="PYRUVATE DEHYDROGENASE E1 COMPONENT SUBUNIT ALPHA"/>
    <property type="match status" value="1"/>
</dbReference>
<feature type="domain" description="Dehydrogenase E1 component" evidence="6">
    <location>
        <begin position="79"/>
        <end position="372"/>
    </location>
</feature>
<dbReference type="EMBL" id="JANBPU010000227">
    <property type="protein sequence ID" value="KAJ1913968.1"/>
    <property type="molecule type" value="Genomic_DNA"/>
</dbReference>
<proteinExistence type="predicted"/>
<dbReference type="InterPro" id="IPR050642">
    <property type="entry name" value="PDH_E1_Alpha_Subunit"/>
</dbReference>
<comment type="function">
    <text evidence="5">The pyruvate dehydrogenase complex catalyzes the overall conversion of pyruvate to acetyl-CoA and CO(2).</text>
</comment>
<dbReference type="InterPro" id="IPR017597">
    <property type="entry name" value="Pyrv_DH_E1_asu_subgrp-y"/>
</dbReference>
<dbReference type="GO" id="GO:0004739">
    <property type="term" value="F:pyruvate dehydrogenase (acetyl-transferring) activity"/>
    <property type="evidence" value="ECO:0007669"/>
    <property type="project" value="UniProtKB-UniRule"/>
</dbReference>
<dbReference type="InterPro" id="IPR029061">
    <property type="entry name" value="THDP-binding"/>
</dbReference>
<dbReference type="GO" id="GO:0006086">
    <property type="term" value="P:pyruvate decarboxylation to acetyl-CoA"/>
    <property type="evidence" value="ECO:0007669"/>
    <property type="project" value="InterPro"/>
</dbReference>
<organism evidence="7 8">
    <name type="scientific">Mycoemilia scoparia</name>
    <dbReference type="NCBI Taxonomy" id="417184"/>
    <lineage>
        <taxon>Eukaryota</taxon>
        <taxon>Fungi</taxon>
        <taxon>Fungi incertae sedis</taxon>
        <taxon>Zoopagomycota</taxon>
        <taxon>Kickxellomycotina</taxon>
        <taxon>Kickxellomycetes</taxon>
        <taxon>Kickxellales</taxon>
        <taxon>Kickxellaceae</taxon>
        <taxon>Mycoemilia</taxon>
    </lineage>
</organism>
<dbReference type="FunFam" id="3.40.50.970:FF:000013">
    <property type="entry name" value="Pyruvate dehydrogenase E1 component subunit alpha"/>
    <property type="match status" value="1"/>
</dbReference>
<gene>
    <name evidence="7" type="primary">PDA1</name>
    <name evidence="7" type="ORF">H4219_004983</name>
</gene>
<evidence type="ECO:0000256" key="5">
    <source>
        <dbReference type="RuleBase" id="RU361139"/>
    </source>
</evidence>
<dbReference type="Gene3D" id="3.40.50.970">
    <property type="match status" value="1"/>
</dbReference>
<dbReference type="EC" id="1.2.4.1" evidence="5"/>
<dbReference type="Pfam" id="PF00676">
    <property type="entry name" value="E1_dh"/>
    <property type="match status" value="1"/>
</dbReference>
<dbReference type="NCBIfam" id="TIGR03182">
    <property type="entry name" value="PDH_E1_alph_y"/>
    <property type="match status" value="1"/>
</dbReference>
<accession>A0A9W8DLX6</accession>
<evidence type="ECO:0000256" key="3">
    <source>
        <dbReference type="ARBA" id="ARBA00023052"/>
    </source>
</evidence>
<dbReference type="InterPro" id="IPR001017">
    <property type="entry name" value="DH_E1"/>
</dbReference>
<keyword evidence="4 5" id="KW-0670">Pyruvate</keyword>
<dbReference type="Proteomes" id="UP001150538">
    <property type="component" value="Unassembled WGS sequence"/>
</dbReference>
<evidence type="ECO:0000313" key="7">
    <source>
        <dbReference type="EMBL" id="KAJ1913968.1"/>
    </source>
</evidence>
<reference evidence="7" key="1">
    <citation type="submission" date="2022-07" db="EMBL/GenBank/DDBJ databases">
        <title>Phylogenomic reconstructions and comparative analyses of Kickxellomycotina fungi.</title>
        <authorList>
            <person name="Reynolds N.K."/>
            <person name="Stajich J.E."/>
            <person name="Barry K."/>
            <person name="Grigoriev I.V."/>
            <person name="Crous P."/>
            <person name="Smith M.E."/>
        </authorList>
    </citation>
    <scope>NUCLEOTIDE SEQUENCE</scope>
    <source>
        <strain evidence="7">NBRC 100468</strain>
    </source>
</reference>
<evidence type="ECO:0000256" key="4">
    <source>
        <dbReference type="ARBA" id="ARBA00023317"/>
    </source>
</evidence>
<keyword evidence="8" id="KW-1185">Reference proteome</keyword>
<protein>
    <recommendedName>
        <fullName evidence="5">Pyruvate dehydrogenase E1 component subunit alpha</fullName>
        <ecNumber evidence="5">1.2.4.1</ecNumber>
    </recommendedName>
</protein>
<dbReference type="CDD" id="cd02000">
    <property type="entry name" value="TPP_E1_PDC_ADC_BCADC"/>
    <property type="match status" value="1"/>
</dbReference>
<dbReference type="OrthoDB" id="10256198at2759"/>
<dbReference type="PANTHER" id="PTHR11516">
    <property type="entry name" value="PYRUVATE DEHYDROGENASE E1 COMPONENT, ALPHA SUBUNIT BACTERIAL AND ORGANELLAR"/>
    <property type="match status" value="1"/>
</dbReference>
<dbReference type="SUPFAM" id="SSF52518">
    <property type="entry name" value="Thiamin diphosphate-binding fold (THDP-binding)"/>
    <property type="match status" value="1"/>
</dbReference>
<evidence type="ECO:0000259" key="6">
    <source>
        <dbReference type="Pfam" id="PF00676"/>
    </source>
</evidence>
<dbReference type="AlphaFoldDB" id="A0A9W8DLX6"/>
<comment type="catalytic activity">
    <reaction evidence="5">
        <text>N(6)-[(R)-lipoyl]-L-lysyl-[protein] + pyruvate + H(+) = N(6)-[(R)-S(8)-acetyldihydrolipoyl]-L-lysyl-[protein] + CO2</text>
        <dbReference type="Rhea" id="RHEA:19189"/>
        <dbReference type="Rhea" id="RHEA-COMP:10474"/>
        <dbReference type="Rhea" id="RHEA-COMP:10478"/>
        <dbReference type="ChEBI" id="CHEBI:15361"/>
        <dbReference type="ChEBI" id="CHEBI:15378"/>
        <dbReference type="ChEBI" id="CHEBI:16526"/>
        <dbReference type="ChEBI" id="CHEBI:83099"/>
        <dbReference type="ChEBI" id="CHEBI:83111"/>
        <dbReference type="EC" id="1.2.4.1"/>
    </reaction>
</comment>
<sequence>MFRPVSSLASTLARTSKTTALFGSKSAIRGFASASLPLRNAGSVSFTLPEDTFEGYNIDTPSREVTLTNEEAINMYTELQRVRRLEMAADASYKSKLIRGFCHLCIGQEAVPVGIEFAISKEDAVITSYRCHGFTYTRGGTPHEILAELMGRHTGISKGKGGSMHMFTPNFFGGNGIVGAQVPLGAGIAFSQKYLGKNACTINLYGDGAANQGQVFETYNMAKLWNLPVIFVCENNKYGMGTAASRAAANSEYHTRCEYIPGIKANGMDILAVRRAIEYAREHCLFGKGPIILELSTYRYGGHSMSDPGTTYRTREEVQHMRSTRDPISSFKMRLIESGVATEEQIKSIDKDAKKMVDQALAQAKQDPEPPISDLFNHVYAPGTEVPSLRGRVPEETHYFNQ</sequence>
<evidence type="ECO:0000313" key="8">
    <source>
        <dbReference type="Proteomes" id="UP001150538"/>
    </source>
</evidence>
<comment type="cofactor">
    <cofactor evidence="1 5">
        <name>thiamine diphosphate</name>
        <dbReference type="ChEBI" id="CHEBI:58937"/>
    </cofactor>
</comment>
<keyword evidence="2 5" id="KW-0560">Oxidoreductase</keyword>
<keyword evidence="3 5" id="KW-0786">Thiamine pyrophosphate</keyword>
<comment type="caution">
    <text evidence="7">The sequence shown here is derived from an EMBL/GenBank/DDBJ whole genome shotgun (WGS) entry which is preliminary data.</text>
</comment>
<evidence type="ECO:0000256" key="2">
    <source>
        <dbReference type="ARBA" id="ARBA00023002"/>
    </source>
</evidence>
<name>A0A9W8DLX6_9FUNG</name>
<evidence type="ECO:0000256" key="1">
    <source>
        <dbReference type="ARBA" id="ARBA00001964"/>
    </source>
</evidence>